<name>A0A098BV53_9NOCA</name>
<dbReference type="AlphaFoldDB" id="A0A098BV53"/>
<evidence type="ECO:0000313" key="5">
    <source>
        <dbReference type="EMBL" id="CDZ92604.1"/>
    </source>
</evidence>
<evidence type="ECO:0000313" key="6">
    <source>
        <dbReference type="Proteomes" id="UP000042997"/>
    </source>
</evidence>
<dbReference type="EMBL" id="CCSD01000112">
    <property type="protein sequence ID" value="CDZ92604.1"/>
    <property type="molecule type" value="Genomic_DNA"/>
</dbReference>
<dbReference type="GeneID" id="66835158"/>
<organism evidence="5 6">
    <name type="scientific">Rhodococcus ruber</name>
    <dbReference type="NCBI Taxonomy" id="1830"/>
    <lineage>
        <taxon>Bacteria</taxon>
        <taxon>Bacillati</taxon>
        <taxon>Actinomycetota</taxon>
        <taxon>Actinomycetes</taxon>
        <taxon>Mycobacteriales</taxon>
        <taxon>Nocardiaceae</taxon>
        <taxon>Rhodococcus</taxon>
    </lineage>
</organism>
<dbReference type="Pfam" id="PF22554">
    <property type="entry name" value="Chap-C"/>
    <property type="match status" value="1"/>
</dbReference>
<evidence type="ECO:0000259" key="3">
    <source>
        <dbReference type="Pfam" id="PF22552"/>
    </source>
</evidence>
<feature type="domain" description="TY-Chap N-terminal" evidence="3">
    <location>
        <begin position="15"/>
        <end position="142"/>
    </location>
</feature>
<dbReference type="OrthoDB" id="4772408at2"/>
<dbReference type="Pfam" id="PF22551">
    <property type="entry name" value="TY-Chap1"/>
    <property type="match status" value="1"/>
</dbReference>
<accession>A0A098BV53</accession>
<feature type="compositionally biased region" description="Acidic residues" evidence="1">
    <location>
        <begin position="447"/>
        <end position="460"/>
    </location>
</feature>
<dbReference type="InterPro" id="IPR054344">
    <property type="entry name" value="TY-Chap_N"/>
</dbReference>
<gene>
    <name evidence="5" type="ORF">RHRU231_960133</name>
</gene>
<feature type="region of interest" description="Disordered" evidence="1">
    <location>
        <begin position="422"/>
        <end position="460"/>
    </location>
</feature>
<dbReference type="SUPFAM" id="SSF69635">
    <property type="entry name" value="Type III secretory system chaperone-like"/>
    <property type="match status" value="1"/>
</dbReference>
<dbReference type="InterPro" id="IPR054343">
    <property type="entry name" value="TY-Chap_M"/>
</dbReference>
<evidence type="ECO:0000259" key="2">
    <source>
        <dbReference type="Pfam" id="PF22551"/>
    </source>
</evidence>
<dbReference type="Pfam" id="PF22552">
    <property type="entry name" value="TY-Chap3"/>
    <property type="match status" value="1"/>
</dbReference>
<dbReference type="RefSeq" id="WP_017680395.1">
    <property type="nucleotide sequence ID" value="NZ_CP024890.1"/>
</dbReference>
<reference evidence="5 6" key="1">
    <citation type="journal article" date="2014" name="Genome Announc.">
        <title>Draft Genome Sequence of Propane- and Butane-Oxidizing Actinobacterium Rhodococcus ruber IEGM 231.</title>
        <authorList>
            <person name="Ivshina I.B."/>
            <person name="Kuyukina M.S."/>
            <person name="Krivoruchko A.V."/>
            <person name="Barbe V."/>
            <person name="Fischer C."/>
        </authorList>
    </citation>
    <scope>NUCLEOTIDE SEQUENCE [LARGE SCALE GENOMIC DNA]</scope>
</reference>
<feature type="domain" description="TY-Chap central" evidence="2">
    <location>
        <begin position="179"/>
        <end position="306"/>
    </location>
</feature>
<proteinExistence type="predicted"/>
<feature type="domain" description="TY-Chap C-terminal" evidence="4">
    <location>
        <begin position="332"/>
        <end position="420"/>
    </location>
</feature>
<evidence type="ECO:0000259" key="4">
    <source>
        <dbReference type="Pfam" id="PF22554"/>
    </source>
</evidence>
<dbReference type="eggNOG" id="ENOG503357V">
    <property type="taxonomic scope" value="Bacteria"/>
</dbReference>
<dbReference type="InterPro" id="IPR054342">
    <property type="entry name" value="TY-Chap_C"/>
</dbReference>
<dbReference type="Proteomes" id="UP000042997">
    <property type="component" value="Unassembled WGS sequence"/>
</dbReference>
<protein>
    <submittedName>
        <fullName evidence="5">Uncharacterized protein</fullName>
    </submittedName>
</protein>
<sequence>MTDTESRFDRDVDRSWNEFRARLADHVAAMSDGDGLVLEPLVEEDTGPAGPCVQFYAWGEGQVRCEVPSNAHLDPDRRLGPGDEALLAELGWRAPSRGPDDPEDGGSPAYWMDRPAAWADQLAAVAVTALRRVWGVPHPLFLRTDTFGTGRADFELPPPAEEIPPQAALPLAVQTAGEEHVRELIESTLRERIGDVPLWDEDGDLALRVAGMVVFVGVGPHERTVDVFAPIVHQITGRTRAAEVVADLNRRWPHLKFVLVEDRVAVAAHLPASPFVPAHLLATLDLVAQFLEGLDEGFGTRLGGELLHEIDHDGVPPPADELPPWTAESEADLPLTLLALRDFHLDGQVAVEPRTVARMADDEPDQLLRFLRMSVDAQVCWQAEAMGRAAAGDGAGTARAEAKAQEWESTCRSLTAAMRLLVPPAGTTGKRRRRRRSSPPEQIELFENPDEPTLFDELSD</sequence>
<evidence type="ECO:0000256" key="1">
    <source>
        <dbReference type="SAM" id="MobiDB-lite"/>
    </source>
</evidence>